<name>A0ABV6RQ73_9GAMM</name>
<sequence>MSDAPPPVGNLRGAVDLSSLVRPRQQPSPAGAGQPNGPAGSATAPGVVLEARDETFSSVLDLSNRVPVIVEFYAEGIEPSLGTVVTSYGGRLVLATVDGNANPQLAQAFQVQQVPAVAAVVAGRPLQLFVGMPAEDEVRQVFDQVLELAAQNGVTGSVPVDGADDAAPEPEEPPLPPLHQEAYDAIARGDFATAVKAYTTAIAQDPRDAMAVAGLAQAKLLQRLDGVVPADVRSAAADRPKDVDAQLGVADLDISGGHVDDAFGRLLDVFPALKPDQKDKIRVRLLEYFEIVGAEDPRVIAARRRLTMLLY</sequence>
<feature type="region of interest" description="Disordered" evidence="1">
    <location>
        <begin position="1"/>
        <end position="44"/>
    </location>
</feature>
<evidence type="ECO:0000256" key="1">
    <source>
        <dbReference type="SAM" id="MobiDB-lite"/>
    </source>
</evidence>
<proteinExistence type="predicted"/>
<accession>A0ABV6RQ73</accession>
<dbReference type="InterPro" id="IPR011990">
    <property type="entry name" value="TPR-like_helical_dom_sf"/>
</dbReference>
<dbReference type="Pfam" id="PF14561">
    <property type="entry name" value="TPR_20"/>
    <property type="match status" value="1"/>
</dbReference>
<dbReference type="InterPro" id="IPR036249">
    <property type="entry name" value="Thioredoxin-like_sf"/>
</dbReference>
<dbReference type="SUPFAM" id="SSF48452">
    <property type="entry name" value="TPR-like"/>
    <property type="match status" value="1"/>
</dbReference>
<dbReference type="RefSeq" id="WP_386668559.1">
    <property type="nucleotide sequence ID" value="NZ_JBHLTG010000002.1"/>
</dbReference>
<keyword evidence="4" id="KW-1185">Reference proteome</keyword>
<evidence type="ECO:0000259" key="2">
    <source>
        <dbReference type="Pfam" id="PF00085"/>
    </source>
</evidence>
<comment type="caution">
    <text evidence="3">The sequence shown here is derived from an EMBL/GenBank/DDBJ whole genome shotgun (WGS) entry which is preliminary data.</text>
</comment>
<gene>
    <name evidence="3" type="ORF">ACFFGH_12100</name>
</gene>
<dbReference type="EMBL" id="JBHLTG010000002">
    <property type="protein sequence ID" value="MFC0678582.1"/>
    <property type="molecule type" value="Genomic_DNA"/>
</dbReference>
<dbReference type="Pfam" id="PF00085">
    <property type="entry name" value="Thioredoxin"/>
    <property type="match status" value="1"/>
</dbReference>
<dbReference type="Gene3D" id="3.40.30.10">
    <property type="entry name" value="Glutaredoxin"/>
    <property type="match status" value="1"/>
</dbReference>
<organism evidence="3 4">
    <name type="scientific">Lysobacter korlensis</name>
    <dbReference type="NCBI Taxonomy" id="553636"/>
    <lineage>
        <taxon>Bacteria</taxon>
        <taxon>Pseudomonadati</taxon>
        <taxon>Pseudomonadota</taxon>
        <taxon>Gammaproteobacteria</taxon>
        <taxon>Lysobacterales</taxon>
        <taxon>Lysobacteraceae</taxon>
        <taxon>Lysobacter</taxon>
    </lineage>
</organism>
<dbReference type="Proteomes" id="UP001589896">
    <property type="component" value="Unassembled WGS sequence"/>
</dbReference>
<protein>
    <submittedName>
        <fullName evidence="3">Tetratricopeptide repeat protein</fullName>
    </submittedName>
</protein>
<reference evidence="3 4" key="1">
    <citation type="submission" date="2024-09" db="EMBL/GenBank/DDBJ databases">
        <authorList>
            <person name="Sun Q."/>
            <person name="Mori K."/>
        </authorList>
    </citation>
    <scope>NUCLEOTIDE SEQUENCE [LARGE SCALE GENOMIC DNA]</scope>
    <source>
        <strain evidence="3 4">KCTC 23076</strain>
    </source>
</reference>
<feature type="domain" description="Thioredoxin" evidence="2">
    <location>
        <begin position="48"/>
        <end position="141"/>
    </location>
</feature>
<dbReference type="Gene3D" id="1.25.40.10">
    <property type="entry name" value="Tetratricopeptide repeat domain"/>
    <property type="match status" value="1"/>
</dbReference>
<evidence type="ECO:0000313" key="3">
    <source>
        <dbReference type="EMBL" id="MFC0678582.1"/>
    </source>
</evidence>
<dbReference type="SUPFAM" id="SSF52833">
    <property type="entry name" value="Thioredoxin-like"/>
    <property type="match status" value="1"/>
</dbReference>
<evidence type="ECO:0000313" key="4">
    <source>
        <dbReference type="Proteomes" id="UP001589896"/>
    </source>
</evidence>
<dbReference type="InterPro" id="IPR013766">
    <property type="entry name" value="Thioredoxin_domain"/>
</dbReference>
<feature type="compositionally biased region" description="Low complexity" evidence="1">
    <location>
        <begin position="25"/>
        <end position="42"/>
    </location>
</feature>